<accession>A0A6A5BTS0</accession>
<dbReference type="AlphaFoldDB" id="A0A6A5BTS0"/>
<feature type="region of interest" description="Disordered" evidence="1">
    <location>
        <begin position="96"/>
        <end position="118"/>
    </location>
</feature>
<evidence type="ECO:0000313" key="3">
    <source>
        <dbReference type="Proteomes" id="UP000444721"/>
    </source>
</evidence>
<dbReference type="VEuPathDB" id="AmoebaDB:NF0131340"/>
<gene>
    <name evidence="2" type="ORF">FDP41_003626</name>
</gene>
<feature type="region of interest" description="Disordered" evidence="1">
    <location>
        <begin position="1"/>
        <end position="22"/>
    </location>
</feature>
<dbReference type="Proteomes" id="UP000444721">
    <property type="component" value="Unassembled WGS sequence"/>
</dbReference>
<dbReference type="GeneID" id="68110844"/>
<feature type="compositionally biased region" description="Basic residues" evidence="1">
    <location>
        <begin position="96"/>
        <end position="108"/>
    </location>
</feature>
<name>A0A6A5BTS0_NAEFO</name>
<evidence type="ECO:0000256" key="1">
    <source>
        <dbReference type="SAM" id="MobiDB-lite"/>
    </source>
</evidence>
<organism evidence="2 3">
    <name type="scientific">Naegleria fowleri</name>
    <name type="common">Brain eating amoeba</name>
    <dbReference type="NCBI Taxonomy" id="5763"/>
    <lineage>
        <taxon>Eukaryota</taxon>
        <taxon>Discoba</taxon>
        <taxon>Heterolobosea</taxon>
        <taxon>Tetramitia</taxon>
        <taxon>Eutetramitia</taxon>
        <taxon>Vahlkampfiidae</taxon>
        <taxon>Naegleria</taxon>
    </lineage>
</organism>
<dbReference type="EMBL" id="VFQX01000034">
    <property type="protein sequence ID" value="KAF0977634.1"/>
    <property type="molecule type" value="Genomic_DNA"/>
</dbReference>
<dbReference type="RefSeq" id="XP_044562347.1">
    <property type="nucleotide sequence ID" value="XM_044706951.1"/>
</dbReference>
<sequence length="223" mass="25230">MGSGVSTARLPAMSDFHHPSSHPTFPQHIMEASANNSSHNGVIDLSLHRPTTSQTQRGGNVQHHHLHLHHHYNHENCFSKLSPSSNIPHLAPLHATTKKNHSHSKRIHSPPVSRVDVSTKTKHTCNDHLSPTQEVHRSKSFSSSPICKFQFTRKIHSFPSSPTTQRNKSPLETTRQLVSQIEEDEDMTVVEDDTPWMLACRLDFFSHENKDSIDLSTKFKLKL</sequence>
<evidence type="ECO:0000313" key="2">
    <source>
        <dbReference type="EMBL" id="KAF0977634.1"/>
    </source>
</evidence>
<dbReference type="VEuPathDB" id="AmoebaDB:FDP41_003626"/>
<keyword evidence="3" id="KW-1185">Reference proteome</keyword>
<comment type="caution">
    <text evidence="2">The sequence shown here is derived from an EMBL/GenBank/DDBJ whole genome shotgun (WGS) entry which is preliminary data.</text>
</comment>
<reference evidence="2 3" key="1">
    <citation type="journal article" date="2019" name="Sci. Rep.">
        <title>Nanopore sequencing improves the draft genome of the human pathogenic amoeba Naegleria fowleri.</title>
        <authorList>
            <person name="Liechti N."/>
            <person name="Schurch N."/>
            <person name="Bruggmann R."/>
            <person name="Wittwer M."/>
        </authorList>
    </citation>
    <scope>NUCLEOTIDE SEQUENCE [LARGE SCALE GENOMIC DNA]</scope>
    <source>
        <strain evidence="2 3">ATCC 30894</strain>
    </source>
</reference>
<proteinExistence type="predicted"/>
<dbReference type="VEuPathDB" id="AmoebaDB:NfTy_070040"/>
<protein>
    <submittedName>
        <fullName evidence="2">Uncharacterized protein</fullName>
    </submittedName>
</protein>